<dbReference type="EMBL" id="FOLX01000001">
    <property type="protein sequence ID" value="SFC89129.1"/>
    <property type="molecule type" value="Genomic_DNA"/>
</dbReference>
<organism evidence="2 3">
    <name type="scientific">Pseudooceanicola nitratireducens</name>
    <dbReference type="NCBI Taxonomy" id="517719"/>
    <lineage>
        <taxon>Bacteria</taxon>
        <taxon>Pseudomonadati</taxon>
        <taxon>Pseudomonadota</taxon>
        <taxon>Alphaproteobacteria</taxon>
        <taxon>Rhodobacterales</taxon>
        <taxon>Paracoccaceae</taxon>
        <taxon>Pseudooceanicola</taxon>
    </lineage>
</organism>
<dbReference type="InterPro" id="IPR009506">
    <property type="entry name" value="YjiS-like"/>
</dbReference>
<protein>
    <recommendedName>
        <fullName evidence="1">YjiS-like domain-containing protein</fullName>
    </recommendedName>
</protein>
<dbReference type="Pfam" id="PF06568">
    <property type="entry name" value="YjiS-like"/>
    <property type="match status" value="1"/>
</dbReference>
<feature type="domain" description="YjiS-like" evidence="1">
    <location>
        <begin position="26"/>
        <end position="59"/>
    </location>
</feature>
<gene>
    <name evidence="2" type="ORF">SAMN05421762_2607</name>
</gene>
<evidence type="ECO:0000259" key="1">
    <source>
        <dbReference type="Pfam" id="PF06568"/>
    </source>
</evidence>
<dbReference type="OrthoDB" id="8244198at2"/>
<evidence type="ECO:0000313" key="3">
    <source>
        <dbReference type="Proteomes" id="UP000231644"/>
    </source>
</evidence>
<dbReference type="RefSeq" id="WP_093447327.1">
    <property type="nucleotide sequence ID" value="NZ_BAABWI010000003.1"/>
</dbReference>
<reference evidence="2 3" key="1">
    <citation type="submission" date="2016-10" db="EMBL/GenBank/DDBJ databases">
        <authorList>
            <person name="de Groot N.N."/>
        </authorList>
    </citation>
    <scope>NUCLEOTIDE SEQUENCE [LARGE SCALE GENOMIC DNA]</scope>
    <source>
        <strain evidence="2 3">DSM 29619</strain>
    </source>
</reference>
<dbReference type="AlphaFoldDB" id="A0A1I1MUU3"/>
<accession>A0A1I1MUU3</accession>
<sequence length="71" mass="8188">MTMMTETRNAVAHGGIFQRIVAGLTERYAQNKAYRKCVNELSALNDRELRDLGLHRSMIKSLAREEAYRTM</sequence>
<keyword evidence="3" id="KW-1185">Reference proteome</keyword>
<name>A0A1I1MUU3_9RHOB</name>
<proteinExistence type="predicted"/>
<dbReference type="Proteomes" id="UP000231644">
    <property type="component" value="Unassembled WGS sequence"/>
</dbReference>
<evidence type="ECO:0000313" key="2">
    <source>
        <dbReference type="EMBL" id="SFC89129.1"/>
    </source>
</evidence>